<organism evidence="1 2">
    <name type="scientific">Paramecium pentaurelia</name>
    <dbReference type="NCBI Taxonomy" id="43138"/>
    <lineage>
        <taxon>Eukaryota</taxon>
        <taxon>Sar</taxon>
        <taxon>Alveolata</taxon>
        <taxon>Ciliophora</taxon>
        <taxon>Intramacronucleata</taxon>
        <taxon>Oligohymenophorea</taxon>
        <taxon>Peniculida</taxon>
        <taxon>Parameciidae</taxon>
        <taxon>Paramecium</taxon>
    </lineage>
</organism>
<keyword evidence="2" id="KW-1185">Reference proteome</keyword>
<reference evidence="1" key="1">
    <citation type="submission" date="2021-01" db="EMBL/GenBank/DDBJ databases">
        <authorList>
            <consortium name="Genoscope - CEA"/>
            <person name="William W."/>
        </authorList>
    </citation>
    <scope>NUCLEOTIDE SEQUENCE</scope>
</reference>
<accession>A0A8S1WX74</accession>
<evidence type="ECO:0000313" key="2">
    <source>
        <dbReference type="Proteomes" id="UP000689195"/>
    </source>
</evidence>
<dbReference type="Proteomes" id="UP000689195">
    <property type="component" value="Unassembled WGS sequence"/>
</dbReference>
<sequence length="150" mass="17697">MQYQQGTSKRCSKWQDQIQIVNLILKVIIVELMRSQALIHLRLIRVALCTRINVQHQERDVLEQDLEVLQVLQDVVLQMENELETLQKATTDEECSRWKARQKINGGQLKQMREQLLLGVYQKYQIAIVKKLRQQHLIALQKNLMIPLNT</sequence>
<evidence type="ECO:0000313" key="1">
    <source>
        <dbReference type="EMBL" id="CAD8194488.1"/>
    </source>
</evidence>
<dbReference type="EMBL" id="CAJJDO010000107">
    <property type="protein sequence ID" value="CAD8194488.1"/>
    <property type="molecule type" value="Genomic_DNA"/>
</dbReference>
<dbReference type="AlphaFoldDB" id="A0A8S1WX74"/>
<proteinExistence type="predicted"/>
<protein>
    <submittedName>
        <fullName evidence="1">Uncharacterized protein</fullName>
    </submittedName>
</protein>
<name>A0A8S1WX74_9CILI</name>
<gene>
    <name evidence="1" type="ORF">PPENT_87.1.T1070005</name>
</gene>
<comment type="caution">
    <text evidence="1">The sequence shown here is derived from an EMBL/GenBank/DDBJ whole genome shotgun (WGS) entry which is preliminary data.</text>
</comment>